<keyword evidence="3" id="KW-0378">Hydrolase</keyword>
<reference evidence="5 6" key="1">
    <citation type="submission" date="2018-11" db="EMBL/GenBank/DDBJ databases">
        <title>Complete genome sequence of Paenibacillus baekrokdamisoli strain KCTC 33723.</title>
        <authorList>
            <person name="Kang S.W."/>
            <person name="Lee K.C."/>
            <person name="Kim K.K."/>
            <person name="Kim J.S."/>
            <person name="Kim D.S."/>
            <person name="Ko S.H."/>
            <person name="Yang S.H."/>
            <person name="Lee J.S."/>
        </authorList>
    </citation>
    <scope>NUCLEOTIDE SEQUENCE [LARGE SCALE GENOMIC DNA]</scope>
    <source>
        <strain evidence="5 6">KCTC 33723</strain>
    </source>
</reference>
<keyword evidence="6" id="KW-1185">Reference proteome</keyword>
<dbReference type="EMBL" id="AP019308">
    <property type="protein sequence ID" value="BBH23717.1"/>
    <property type="molecule type" value="Genomic_DNA"/>
</dbReference>
<dbReference type="InterPro" id="IPR029052">
    <property type="entry name" value="Metallo-depent_PP-like"/>
</dbReference>
<dbReference type="Proteomes" id="UP000275368">
    <property type="component" value="Chromosome"/>
</dbReference>
<dbReference type="Pfam" id="PF12850">
    <property type="entry name" value="Metallophos_2"/>
    <property type="match status" value="1"/>
</dbReference>
<dbReference type="EC" id="3.1.4.-" evidence="4"/>
<dbReference type="KEGG" id="pbk:Back11_50620"/>
<organism evidence="5 6">
    <name type="scientific">Paenibacillus baekrokdamisoli</name>
    <dbReference type="NCBI Taxonomy" id="1712516"/>
    <lineage>
        <taxon>Bacteria</taxon>
        <taxon>Bacillati</taxon>
        <taxon>Bacillota</taxon>
        <taxon>Bacilli</taxon>
        <taxon>Bacillales</taxon>
        <taxon>Paenibacillaceae</taxon>
        <taxon>Paenibacillus</taxon>
    </lineage>
</organism>
<protein>
    <recommendedName>
        <fullName evidence="4">Phosphoesterase</fullName>
        <ecNumber evidence="4">3.1.4.-</ecNumber>
    </recommendedName>
</protein>
<dbReference type="NCBIfam" id="TIGR00040">
    <property type="entry name" value="yfcE"/>
    <property type="match status" value="1"/>
</dbReference>
<dbReference type="InterPro" id="IPR020935">
    <property type="entry name" value="PdiEstase_YfcE_CS"/>
</dbReference>
<evidence type="ECO:0000256" key="2">
    <source>
        <dbReference type="ARBA" id="ARBA00022723"/>
    </source>
</evidence>
<comment type="cofactor">
    <cofactor evidence="4">
        <name>a divalent metal cation</name>
        <dbReference type="ChEBI" id="CHEBI:60240"/>
    </cofactor>
</comment>
<evidence type="ECO:0000256" key="3">
    <source>
        <dbReference type="ARBA" id="ARBA00022801"/>
    </source>
</evidence>
<dbReference type="GO" id="GO:0016787">
    <property type="term" value="F:hydrolase activity"/>
    <property type="evidence" value="ECO:0007669"/>
    <property type="project" value="UniProtKB-UniRule"/>
</dbReference>
<comment type="similarity">
    <text evidence="1 4">Belongs to the metallophosphoesterase superfamily. YfcE family.</text>
</comment>
<name>A0A3G9IXU6_9BACL</name>
<dbReference type="SUPFAM" id="SSF56300">
    <property type="entry name" value="Metallo-dependent phosphatases"/>
    <property type="match status" value="1"/>
</dbReference>
<accession>A0A3G9IXU6</accession>
<dbReference type="InterPro" id="IPR024654">
    <property type="entry name" value="Calcineurin-like_PHP_lpxH"/>
</dbReference>
<dbReference type="RefSeq" id="WP_125663416.1">
    <property type="nucleotide sequence ID" value="NZ_AP019308.1"/>
</dbReference>
<evidence type="ECO:0000256" key="4">
    <source>
        <dbReference type="RuleBase" id="RU362039"/>
    </source>
</evidence>
<evidence type="ECO:0000256" key="1">
    <source>
        <dbReference type="ARBA" id="ARBA00008950"/>
    </source>
</evidence>
<dbReference type="OrthoDB" id="9800565at2"/>
<keyword evidence="2 4" id="KW-0479">Metal-binding</keyword>
<dbReference type="GO" id="GO:0046872">
    <property type="term" value="F:metal ion binding"/>
    <property type="evidence" value="ECO:0007669"/>
    <property type="project" value="UniProtKB-KW"/>
</dbReference>
<dbReference type="AlphaFoldDB" id="A0A3G9IXU6"/>
<gene>
    <name evidence="5" type="ORF">Back11_50620</name>
</gene>
<dbReference type="PROSITE" id="PS01269">
    <property type="entry name" value="UPF0025"/>
    <property type="match status" value="1"/>
</dbReference>
<evidence type="ECO:0000313" key="6">
    <source>
        <dbReference type="Proteomes" id="UP000275368"/>
    </source>
</evidence>
<proteinExistence type="inferred from homology"/>
<evidence type="ECO:0000313" key="5">
    <source>
        <dbReference type="EMBL" id="BBH23717.1"/>
    </source>
</evidence>
<dbReference type="PANTHER" id="PTHR11124">
    <property type="entry name" value="VACUOLAR SORTING PROTEIN VPS29"/>
    <property type="match status" value="1"/>
</dbReference>
<dbReference type="Gene3D" id="3.60.21.10">
    <property type="match status" value="1"/>
</dbReference>
<dbReference type="InterPro" id="IPR000979">
    <property type="entry name" value="Phosphodiesterase_MJ0936/Vps29"/>
</dbReference>
<sequence>MKLVVLSDTHMLRMAKKLPERLILELKDADAIIHAGDWMEMSVWDMLQAYAPTDGVAGNNDGQAIIAKFGYRKVMQFGGVRIGVVHGHGSRGREGTETTAFHAFARDEVDVIIFGHSHVPLLKRRDGILLFNPGSPTDKRRQPLYSFGILRIEGSNLSAEHIRYENKG</sequence>